<dbReference type="Proteomes" id="UP001177003">
    <property type="component" value="Chromosome 3"/>
</dbReference>
<gene>
    <name evidence="1" type="ORF">LSALG_LOCUS15297</name>
</gene>
<dbReference type="GO" id="GO:0005851">
    <property type="term" value="C:eukaryotic translation initiation factor 2B complex"/>
    <property type="evidence" value="ECO:0007669"/>
    <property type="project" value="TreeGrafter"/>
</dbReference>
<dbReference type="PANTHER" id="PTHR45887">
    <property type="entry name" value="TRANSLATION INITIATION FACTOR EIF-2B SUBUNIT EPSILON"/>
    <property type="match status" value="1"/>
</dbReference>
<sequence>MVTKKGARVPLQAIVVADMLSTKLRPITLECPEVLLPLVNTLMIDYTLAWLESAYNCTSALRDVIQGDFILVSGDTVSNMMLKQALEEHKERKGKGKNGVMTMVIKQSEVGTDELIMAIDPTTKELMYYEDKVDGDLKFDKSHLSVNPCLYLHNDKQDCYIDICSPQVLSLFTTSPLVTLIYLLSWNSE</sequence>
<dbReference type="InterPro" id="IPR029044">
    <property type="entry name" value="Nucleotide-diphossugar_trans"/>
</dbReference>
<dbReference type="GO" id="GO:0005085">
    <property type="term" value="F:guanyl-nucleotide exchange factor activity"/>
    <property type="evidence" value="ECO:0007669"/>
    <property type="project" value="TreeGrafter"/>
</dbReference>
<reference evidence="1" key="1">
    <citation type="submission" date="2023-04" db="EMBL/GenBank/DDBJ databases">
        <authorList>
            <person name="Vijverberg K."/>
            <person name="Xiong W."/>
            <person name="Schranz E."/>
        </authorList>
    </citation>
    <scope>NUCLEOTIDE SEQUENCE</scope>
</reference>
<dbReference type="GO" id="GO:0031369">
    <property type="term" value="F:translation initiation factor binding"/>
    <property type="evidence" value="ECO:0007669"/>
    <property type="project" value="TreeGrafter"/>
</dbReference>
<accession>A0AA36DXL8</accession>
<proteinExistence type="predicted"/>
<dbReference type="AlphaFoldDB" id="A0AA36DXL8"/>
<dbReference type="PANTHER" id="PTHR45887:SF1">
    <property type="entry name" value="TRANSLATION INITIATION FACTOR EIF-2B SUBUNIT EPSILON"/>
    <property type="match status" value="1"/>
</dbReference>
<name>A0AA36DXL8_LACSI</name>
<keyword evidence="2" id="KW-1185">Reference proteome</keyword>
<dbReference type="Gene3D" id="3.90.550.10">
    <property type="entry name" value="Spore Coat Polysaccharide Biosynthesis Protein SpsA, Chain A"/>
    <property type="match status" value="2"/>
</dbReference>
<dbReference type="InterPro" id="IPR051956">
    <property type="entry name" value="eIF2B_epsilon"/>
</dbReference>
<evidence type="ECO:0008006" key="3">
    <source>
        <dbReference type="Google" id="ProtNLM"/>
    </source>
</evidence>
<evidence type="ECO:0000313" key="2">
    <source>
        <dbReference type="Proteomes" id="UP001177003"/>
    </source>
</evidence>
<organism evidence="1 2">
    <name type="scientific">Lactuca saligna</name>
    <name type="common">Willowleaf lettuce</name>
    <dbReference type="NCBI Taxonomy" id="75948"/>
    <lineage>
        <taxon>Eukaryota</taxon>
        <taxon>Viridiplantae</taxon>
        <taxon>Streptophyta</taxon>
        <taxon>Embryophyta</taxon>
        <taxon>Tracheophyta</taxon>
        <taxon>Spermatophyta</taxon>
        <taxon>Magnoliopsida</taxon>
        <taxon>eudicotyledons</taxon>
        <taxon>Gunneridae</taxon>
        <taxon>Pentapetalae</taxon>
        <taxon>asterids</taxon>
        <taxon>campanulids</taxon>
        <taxon>Asterales</taxon>
        <taxon>Asteraceae</taxon>
        <taxon>Cichorioideae</taxon>
        <taxon>Cichorieae</taxon>
        <taxon>Lactucinae</taxon>
        <taxon>Lactuca</taxon>
    </lineage>
</organism>
<dbReference type="EMBL" id="OX465079">
    <property type="protein sequence ID" value="CAI9275261.1"/>
    <property type="molecule type" value="Genomic_DNA"/>
</dbReference>
<dbReference type="GO" id="GO:0003743">
    <property type="term" value="F:translation initiation factor activity"/>
    <property type="evidence" value="ECO:0007669"/>
    <property type="project" value="TreeGrafter"/>
</dbReference>
<protein>
    <recommendedName>
        <fullName evidence="3">Nucleotidyl transferase domain-containing protein</fullName>
    </recommendedName>
</protein>
<evidence type="ECO:0000313" key="1">
    <source>
        <dbReference type="EMBL" id="CAI9275261.1"/>
    </source>
</evidence>
<dbReference type="SUPFAM" id="SSF53448">
    <property type="entry name" value="Nucleotide-diphospho-sugar transferases"/>
    <property type="match status" value="1"/>
</dbReference>